<gene>
    <name evidence="2" type="ORF">LT40_07835</name>
</gene>
<dbReference type="SUPFAM" id="SSF55781">
    <property type="entry name" value="GAF domain-like"/>
    <property type="match status" value="1"/>
</dbReference>
<dbReference type="PROSITE" id="PS50883">
    <property type="entry name" value="EAL"/>
    <property type="match status" value="1"/>
</dbReference>
<dbReference type="InterPro" id="IPR029787">
    <property type="entry name" value="Nucleotide_cyclase"/>
</dbReference>
<organism evidence="2 3">
    <name type="scientific">Pseudomonas rhizosphaerae</name>
    <dbReference type="NCBI Taxonomy" id="216142"/>
    <lineage>
        <taxon>Bacteria</taxon>
        <taxon>Pseudomonadati</taxon>
        <taxon>Pseudomonadota</taxon>
        <taxon>Gammaproteobacteria</taxon>
        <taxon>Pseudomonadales</taxon>
        <taxon>Pseudomonadaceae</taxon>
        <taxon>Pseudomonas</taxon>
    </lineage>
</organism>
<evidence type="ECO:0000313" key="3">
    <source>
        <dbReference type="Proteomes" id="UP000029499"/>
    </source>
</evidence>
<dbReference type="Pfam" id="PF01590">
    <property type="entry name" value="GAF"/>
    <property type="match status" value="1"/>
</dbReference>
<keyword evidence="2" id="KW-0808">Transferase</keyword>
<dbReference type="Gene3D" id="3.20.20.450">
    <property type="entry name" value="EAL domain"/>
    <property type="match status" value="1"/>
</dbReference>
<name>A0A089YSF2_9PSED</name>
<dbReference type="Proteomes" id="UP000029499">
    <property type="component" value="Chromosome"/>
</dbReference>
<accession>A0A089YSF2</accession>
<protein>
    <submittedName>
        <fullName evidence="2">Histidine kinase</fullName>
    </submittedName>
</protein>
<dbReference type="HOGENOM" id="CLU_000445_70_34_6"/>
<keyword evidence="3" id="KW-1185">Reference proteome</keyword>
<dbReference type="SUPFAM" id="SSF141868">
    <property type="entry name" value="EAL domain-like"/>
    <property type="match status" value="1"/>
</dbReference>
<dbReference type="eggNOG" id="COG5001">
    <property type="taxonomic scope" value="Bacteria"/>
</dbReference>
<dbReference type="Gene3D" id="3.30.450.40">
    <property type="match status" value="1"/>
</dbReference>
<dbReference type="OrthoDB" id="9804951at2"/>
<dbReference type="CDD" id="cd01948">
    <property type="entry name" value="EAL"/>
    <property type="match status" value="1"/>
</dbReference>
<dbReference type="AlphaFoldDB" id="A0A089YSF2"/>
<dbReference type="InterPro" id="IPR001633">
    <property type="entry name" value="EAL_dom"/>
</dbReference>
<evidence type="ECO:0000259" key="1">
    <source>
        <dbReference type="PROSITE" id="PS50883"/>
    </source>
</evidence>
<dbReference type="GO" id="GO:0071111">
    <property type="term" value="F:cyclic-guanylate-specific phosphodiesterase activity"/>
    <property type="evidence" value="ECO:0007669"/>
    <property type="project" value="InterPro"/>
</dbReference>
<dbReference type="InterPro" id="IPR050706">
    <property type="entry name" value="Cyclic-di-GMP_PDE-like"/>
</dbReference>
<dbReference type="Gene3D" id="3.30.70.270">
    <property type="match status" value="1"/>
</dbReference>
<dbReference type="SMART" id="SM00052">
    <property type="entry name" value="EAL"/>
    <property type="match status" value="1"/>
</dbReference>
<sequence>MTHSVPPFPDNEQERVLRVAELCYRDAVDDEVLDRIVALAVEIFGAPISIISILEEQQQWFRAKVGITVSSTPRDVSFCGHTILVDEFFEIPDTHLDPRFRHNVLVTGAPGIRYYAGVPLLTDDGIALGSLCVIDKQPRAPMSAGQLASLKHLSRLVVHRLHDLRTASFVDRPTRLMNRIRLEDDIHRHLSQGEEPLLIAVDFLSPSFVNDIVKALGYSFSQYLVSEISRRVAGLIGHDCVLYRIGLTRFAFIKPRDECLTTLHEKFSTAFAAPVEHDGIPIRTQIGMGALELDRQTINDRDWVRLVVSAADYARDRGIGWARYQAELDIAQQRAFVLLSSLSYALEESAQLGLVFQPRIDFASGRCCAVEALLRWTHPTLGPIGPDEFVPLAEKTDLIRLLSVWVVEAAIEQTRQWRDAGYDFKVAINISPCDLEGPAFTDRLIQTLARHGVDAATLEIEFTEGALIRNPAECRRQLTRLRALGIDISIDDFGTGYSNWTYLRELPATSVKLDRSLIKDIENQEKDRRLVTTLIDLAQRLGYKVVVEGIESQASYDAVKSWGCDEGQGYFIAMPMHGEQLIEWFECQAGAVSIDQAVDKVSC</sequence>
<dbReference type="InterPro" id="IPR003018">
    <property type="entry name" value="GAF"/>
</dbReference>
<dbReference type="SUPFAM" id="SSF55073">
    <property type="entry name" value="Nucleotide cyclase"/>
    <property type="match status" value="1"/>
</dbReference>
<dbReference type="Pfam" id="PF00563">
    <property type="entry name" value="EAL"/>
    <property type="match status" value="1"/>
</dbReference>
<dbReference type="PANTHER" id="PTHR33121">
    <property type="entry name" value="CYCLIC DI-GMP PHOSPHODIESTERASE PDEF"/>
    <property type="match status" value="1"/>
</dbReference>
<dbReference type="PANTHER" id="PTHR33121:SF19">
    <property type="entry name" value="CYCLIC DI-GMP PHOSPHODIESTERASE PA2567"/>
    <property type="match status" value="1"/>
</dbReference>
<dbReference type="KEGG" id="prh:LT40_07835"/>
<proteinExistence type="predicted"/>
<dbReference type="InterPro" id="IPR035919">
    <property type="entry name" value="EAL_sf"/>
</dbReference>
<feature type="domain" description="EAL" evidence="1">
    <location>
        <begin position="335"/>
        <end position="589"/>
    </location>
</feature>
<dbReference type="GO" id="GO:0016301">
    <property type="term" value="F:kinase activity"/>
    <property type="evidence" value="ECO:0007669"/>
    <property type="project" value="UniProtKB-KW"/>
</dbReference>
<evidence type="ECO:0000313" key="2">
    <source>
        <dbReference type="EMBL" id="AIS17317.1"/>
    </source>
</evidence>
<dbReference type="EMBL" id="CP009533">
    <property type="protein sequence ID" value="AIS17317.1"/>
    <property type="molecule type" value="Genomic_DNA"/>
</dbReference>
<keyword evidence="2" id="KW-0418">Kinase</keyword>
<dbReference type="InterPro" id="IPR043128">
    <property type="entry name" value="Rev_trsase/Diguanyl_cyclase"/>
</dbReference>
<dbReference type="STRING" id="216142.LT40_07835"/>
<reference evidence="2 3" key="1">
    <citation type="journal article" date="2015" name="J. Biotechnol.">
        <title>Complete genome sequence of Pseudomonas rhizosphaerae IH5T (=DSM 16299T), a phosphate-solubilizing rhizobacterium for bacterial biofertilizer.</title>
        <authorList>
            <person name="Kwak Y."/>
            <person name="Jung B.K."/>
            <person name="Shin J.H."/>
        </authorList>
    </citation>
    <scope>NUCLEOTIDE SEQUENCE [LARGE SCALE GENOMIC DNA]</scope>
    <source>
        <strain evidence="2">DSM 16299</strain>
    </source>
</reference>
<dbReference type="RefSeq" id="WP_043188470.1">
    <property type="nucleotide sequence ID" value="NZ_CP009533.1"/>
</dbReference>
<dbReference type="InterPro" id="IPR029016">
    <property type="entry name" value="GAF-like_dom_sf"/>
</dbReference>